<feature type="region of interest" description="Disordered" evidence="1">
    <location>
        <begin position="55"/>
        <end position="79"/>
    </location>
</feature>
<name>A0ABQ9I969_9NEOP</name>
<comment type="caution">
    <text evidence="2">The sequence shown here is derived from an EMBL/GenBank/DDBJ whole genome shotgun (WGS) entry which is preliminary data.</text>
</comment>
<dbReference type="Proteomes" id="UP001159363">
    <property type="component" value="Chromosome 2"/>
</dbReference>
<dbReference type="EMBL" id="JARBHB010000002">
    <property type="protein sequence ID" value="KAJ8893208.1"/>
    <property type="molecule type" value="Genomic_DNA"/>
</dbReference>
<gene>
    <name evidence="2" type="ORF">PR048_005794</name>
</gene>
<sequence>MNLFSKFCRASTAVERAARKVLPAPRCSVLPQCYSSPASPFPLTVRTRTLPRMFPRFREEQKQKTSGANNKRPGERRAPKLMVARRGECKFVSCASREQRCHRDLRPDARTFRGDCNPYEQLANCNKIRLVPQVYTNDFINTRTVRVYGYIHARPYVSSAVCSVGDVFISKIPLPSLRVRKLGDKGEICTPPPFTPTSESLGGTKDIAKTSRGAPQENNVYYDSYLPMDSKRTRQEKGSSTGKLNVGMPFANQRQIIYSPASSPANKELPSACSSEPHLLCEKMLHPSARAGSGTWSTDRLQENVPTGKMRSLGTTRAELLRVSNVQSPLSAKGPELACSVLIGQRVRMGLQTLVHPVFQNSDLLQLKFMLLILPPYAVCRIPDYGMRGPALESQGMSVFVIILLVLHIILVPSLMIEGATVAEWLACSPPTKADRVQFPAGRSNFRMWESCRTMPLVGGFSRGFPVPPPFLSGAVLYSPKPPSSALKTSLLKAAHISSLTLMIDLSTRRRGLPTFYAPKILSKLFAPRSRRSSERILPRRLDSILKQSAVSDAQRTALTFSSPPGHIEFH</sequence>
<keyword evidence="3" id="KW-1185">Reference proteome</keyword>
<organism evidence="2 3">
    <name type="scientific">Dryococelus australis</name>
    <dbReference type="NCBI Taxonomy" id="614101"/>
    <lineage>
        <taxon>Eukaryota</taxon>
        <taxon>Metazoa</taxon>
        <taxon>Ecdysozoa</taxon>
        <taxon>Arthropoda</taxon>
        <taxon>Hexapoda</taxon>
        <taxon>Insecta</taxon>
        <taxon>Pterygota</taxon>
        <taxon>Neoptera</taxon>
        <taxon>Polyneoptera</taxon>
        <taxon>Phasmatodea</taxon>
        <taxon>Verophasmatodea</taxon>
        <taxon>Anareolatae</taxon>
        <taxon>Phasmatidae</taxon>
        <taxon>Eurycanthinae</taxon>
        <taxon>Dryococelus</taxon>
    </lineage>
</organism>
<proteinExistence type="predicted"/>
<protein>
    <submittedName>
        <fullName evidence="2">Uncharacterized protein</fullName>
    </submittedName>
</protein>
<accession>A0ABQ9I969</accession>
<evidence type="ECO:0000313" key="2">
    <source>
        <dbReference type="EMBL" id="KAJ8893208.1"/>
    </source>
</evidence>
<evidence type="ECO:0000256" key="1">
    <source>
        <dbReference type="SAM" id="MobiDB-lite"/>
    </source>
</evidence>
<reference evidence="2 3" key="1">
    <citation type="submission" date="2023-02" db="EMBL/GenBank/DDBJ databases">
        <title>LHISI_Scaffold_Assembly.</title>
        <authorList>
            <person name="Stuart O.P."/>
            <person name="Cleave R."/>
            <person name="Magrath M.J.L."/>
            <person name="Mikheyev A.S."/>
        </authorList>
    </citation>
    <scope>NUCLEOTIDE SEQUENCE [LARGE SCALE GENOMIC DNA]</scope>
    <source>
        <strain evidence="2">Daus_M_001</strain>
        <tissue evidence="2">Leg muscle</tissue>
    </source>
</reference>
<evidence type="ECO:0000313" key="3">
    <source>
        <dbReference type="Proteomes" id="UP001159363"/>
    </source>
</evidence>